<sequence length="456" mass="53912">MEKLISMQCPFTWFFDDETPCRALKFRSPNEDELPLMQLMRNIMQRYVESILGSTLEEGEKILDATPNAIECDDYLTALEISYTDEQNFSHGVIRHIVQATYAFVFLRARMIAELEEILPRIQKVDMSNAIVKSTLFGCKAICWSTHAQDNLVEAQRLIRGAIDLNHRCHLWHFVLGRILRNQRRDFDYEDTGNEEVHTFEEAYSLSKCPTYGCFLAQAYRERNFDKVRALEIYEKLFRQEPTSTMLLLRLALGFMNLGEVEKGKDCLDKVIDPGEKMSMYLHYRGIYHFKKEQYEEAAKYFEDAARYDNIGADYQYIECKLKIDENFKKEVSKYLLNMTKKYRDFPKKHMQGILLNLAISYWKNDKNLEDSLRYLLQALEIDPRSKIFTEYKSLKIGVNLGDKNIFRKVQREFLPRIYEKYANRKYDCPEILTMANTLRNKYCADYERSISSNEN</sequence>
<organism evidence="1 2">
    <name type="scientific">Eretmocerus hayati</name>
    <dbReference type="NCBI Taxonomy" id="131215"/>
    <lineage>
        <taxon>Eukaryota</taxon>
        <taxon>Metazoa</taxon>
        <taxon>Ecdysozoa</taxon>
        <taxon>Arthropoda</taxon>
        <taxon>Hexapoda</taxon>
        <taxon>Insecta</taxon>
        <taxon>Pterygota</taxon>
        <taxon>Neoptera</taxon>
        <taxon>Endopterygota</taxon>
        <taxon>Hymenoptera</taxon>
        <taxon>Apocrita</taxon>
        <taxon>Proctotrupomorpha</taxon>
        <taxon>Chalcidoidea</taxon>
        <taxon>Aphelinidae</taxon>
        <taxon>Aphelininae</taxon>
        <taxon>Eretmocerus</taxon>
    </lineage>
</organism>
<name>A0ACC2PJ27_9HYME</name>
<dbReference type="Proteomes" id="UP001239111">
    <property type="component" value="Chromosome 1"/>
</dbReference>
<proteinExistence type="predicted"/>
<accession>A0ACC2PJ27</accession>
<gene>
    <name evidence="1" type="ORF">QAD02_017572</name>
</gene>
<evidence type="ECO:0000313" key="2">
    <source>
        <dbReference type="Proteomes" id="UP001239111"/>
    </source>
</evidence>
<evidence type="ECO:0000313" key="1">
    <source>
        <dbReference type="EMBL" id="KAJ8681780.1"/>
    </source>
</evidence>
<reference evidence="1" key="1">
    <citation type="submission" date="2023-04" db="EMBL/GenBank/DDBJ databases">
        <title>A chromosome-level genome assembly of the parasitoid wasp Eretmocerus hayati.</title>
        <authorList>
            <person name="Zhong Y."/>
            <person name="Liu S."/>
            <person name="Liu Y."/>
        </authorList>
    </citation>
    <scope>NUCLEOTIDE SEQUENCE</scope>
    <source>
        <strain evidence="1">ZJU_SS_LIU_2023</strain>
    </source>
</reference>
<protein>
    <submittedName>
        <fullName evidence="1">Uncharacterized protein</fullName>
    </submittedName>
</protein>
<keyword evidence="2" id="KW-1185">Reference proteome</keyword>
<dbReference type="EMBL" id="CM056741">
    <property type="protein sequence ID" value="KAJ8681780.1"/>
    <property type="molecule type" value="Genomic_DNA"/>
</dbReference>
<comment type="caution">
    <text evidence="1">The sequence shown here is derived from an EMBL/GenBank/DDBJ whole genome shotgun (WGS) entry which is preliminary data.</text>
</comment>